<keyword evidence="12" id="KW-0675">Receptor</keyword>
<feature type="compositionally biased region" description="Low complexity" evidence="13">
    <location>
        <begin position="22"/>
        <end position="54"/>
    </location>
</feature>
<keyword evidence="15" id="KW-1185">Reference proteome</keyword>
<evidence type="ECO:0000256" key="8">
    <source>
        <dbReference type="ARBA" id="ARBA00022989"/>
    </source>
</evidence>
<proteinExistence type="inferred from homology"/>
<comment type="caution">
    <text evidence="14">The sequence shown here is derived from an EMBL/GenBank/DDBJ whole genome shotgun (WGS) entry which is preliminary data.</text>
</comment>
<dbReference type="Pfam" id="PF04281">
    <property type="entry name" value="Tom22"/>
    <property type="match status" value="1"/>
</dbReference>
<evidence type="ECO:0000256" key="11">
    <source>
        <dbReference type="ARBA" id="ARBA00023136"/>
    </source>
</evidence>
<dbReference type="CDD" id="cd22884">
    <property type="entry name" value="TOM22"/>
    <property type="match status" value="1"/>
</dbReference>
<dbReference type="InterPro" id="IPR005683">
    <property type="entry name" value="Tom22"/>
</dbReference>
<dbReference type="PANTHER" id="PTHR12504">
    <property type="entry name" value="MITOCHONDRIAL IMPORT RECEPTOR SUBUNIT TOM22"/>
    <property type="match status" value="1"/>
</dbReference>
<keyword evidence="7" id="KW-0653">Protein transport</keyword>
<evidence type="ECO:0000256" key="13">
    <source>
        <dbReference type="SAM" id="MobiDB-lite"/>
    </source>
</evidence>
<keyword evidence="4" id="KW-0813">Transport</keyword>
<evidence type="ECO:0000313" key="14">
    <source>
        <dbReference type="EMBL" id="KAL5106936.1"/>
    </source>
</evidence>
<keyword evidence="10" id="KW-0496">Mitochondrion</keyword>
<evidence type="ECO:0000256" key="9">
    <source>
        <dbReference type="ARBA" id="ARBA00023010"/>
    </source>
</evidence>
<comment type="subcellular location">
    <subcellularLocation>
        <location evidence="1">Mitochondrion outer membrane</location>
        <topology evidence="1">Single-pass membrane protein</topology>
    </subcellularLocation>
</comment>
<evidence type="ECO:0000256" key="7">
    <source>
        <dbReference type="ARBA" id="ARBA00022927"/>
    </source>
</evidence>
<evidence type="ECO:0000256" key="10">
    <source>
        <dbReference type="ARBA" id="ARBA00023128"/>
    </source>
</evidence>
<dbReference type="PANTHER" id="PTHR12504:SF0">
    <property type="entry name" value="MITOCHONDRIAL IMPORT RECEPTOR SUBUNIT TOM22 HOMOLOG"/>
    <property type="match status" value="1"/>
</dbReference>
<keyword evidence="6" id="KW-1000">Mitochondrion outer membrane</keyword>
<organism evidence="14 15">
    <name type="scientific">Taenia crassiceps</name>
    <dbReference type="NCBI Taxonomy" id="6207"/>
    <lineage>
        <taxon>Eukaryota</taxon>
        <taxon>Metazoa</taxon>
        <taxon>Spiralia</taxon>
        <taxon>Lophotrochozoa</taxon>
        <taxon>Platyhelminthes</taxon>
        <taxon>Cestoda</taxon>
        <taxon>Eucestoda</taxon>
        <taxon>Cyclophyllidea</taxon>
        <taxon>Taeniidae</taxon>
        <taxon>Taenia</taxon>
    </lineage>
</organism>
<evidence type="ECO:0000256" key="2">
    <source>
        <dbReference type="ARBA" id="ARBA00009874"/>
    </source>
</evidence>
<keyword evidence="11" id="KW-0472">Membrane</keyword>
<comment type="similarity">
    <text evidence="2">Belongs to the Tom22 family.</text>
</comment>
<accession>A0ABR4QB43</accession>
<keyword evidence="8" id="KW-1133">Transmembrane helix</keyword>
<gene>
    <name evidence="14" type="ORF">TcWFU_006561</name>
</gene>
<protein>
    <recommendedName>
        <fullName evidence="3">Mitochondrial import receptor subunit TOM22 homolog</fullName>
    </recommendedName>
</protein>
<evidence type="ECO:0000256" key="6">
    <source>
        <dbReference type="ARBA" id="ARBA00022787"/>
    </source>
</evidence>
<dbReference type="EMBL" id="JAKROA010000005">
    <property type="protein sequence ID" value="KAL5106936.1"/>
    <property type="molecule type" value="Genomic_DNA"/>
</dbReference>
<evidence type="ECO:0000256" key="12">
    <source>
        <dbReference type="ARBA" id="ARBA00023170"/>
    </source>
</evidence>
<feature type="region of interest" description="Disordered" evidence="13">
    <location>
        <begin position="1"/>
        <end position="59"/>
    </location>
</feature>
<evidence type="ECO:0000313" key="15">
    <source>
        <dbReference type="Proteomes" id="UP001651158"/>
    </source>
</evidence>
<keyword evidence="9" id="KW-0811">Translocation</keyword>
<evidence type="ECO:0000256" key="1">
    <source>
        <dbReference type="ARBA" id="ARBA00004572"/>
    </source>
</evidence>
<evidence type="ECO:0000256" key="3">
    <source>
        <dbReference type="ARBA" id="ARBA00016229"/>
    </source>
</evidence>
<evidence type="ECO:0000256" key="4">
    <source>
        <dbReference type="ARBA" id="ARBA00022448"/>
    </source>
</evidence>
<sequence>MCAERNGEDFIQVDVSTDEDASATSSSAPAAEPASLPLPSLLSQPESQQLQSEETSGEIEVIPPVLASTSPPPVAPPAIQTLIVDEVTQGDTDDDDDSEFEDETLVERLIGLTEMFPDWLRSTTVSILGRTMEGVRGAYSLSRSSAWFVASIMTICMLPLMLELERNQMEEQEASEHRSMMLGPGGVGPQGLAGFQANMPVLSPAVAK</sequence>
<dbReference type="Proteomes" id="UP001651158">
    <property type="component" value="Unassembled WGS sequence"/>
</dbReference>
<keyword evidence="5" id="KW-0812">Transmembrane</keyword>
<reference evidence="14 15" key="1">
    <citation type="journal article" date="2022" name="Front. Cell. Infect. Microbiol.">
        <title>The Genomes of Two Strains of Taenia crassiceps the Animal Model for the Study of Human Cysticercosis.</title>
        <authorList>
            <person name="Bobes R.J."/>
            <person name="Estrada K."/>
            <person name="Rios-Valencia D.G."/>
            <person name="Calderon-Gallegos A."/>
            <person name="de la Torre P."/>
            <person name="Carrero J.C."/>
            <person name="Sanchez-Flores A."/>
            <person name="Laclette J.P."/>
        </authorList>
    </citation>
    <scope>NUCLEOTIDE SEQUENCE [LARGE SCALE GENOMIC DNA]</scope>
    <source>
        <strain evidence="14">WFUcys</strain>
    </source>
</reference>
<evidence type="ECO:0000256" key="5">
    <source>
        <dbReference type="ARBA" id="ARBA00022692"/>
    </source>
</evidence>
<name>A0ABR4QB43_9CEST</name>